<dbReference type="Proteomes" id="UP000542210">
    <property type="component" value="Unassembled WGS sequence"/>
</dbReference>
<keyword evidence="2" id="KW-1185">Reference proteome</keyword>
<reference evidence="1 2" key="1">
    <citation type="submission" date="2020-08" db="EMBL/GenBank/DDBJ databases">
        <title>Sequencing the genomes of 1000 actinobacteria strains.</title>
        <authorList>
            <person name="Klenk H.-P."/>
        </authorList>
    </citation>
    <scope>NUCLEOTIDE SEQUENCE [LARGE SCALE GENOMIC DNA]</scope>
    <source>
        <strain evidence="1 2">DSM 45784</strain>
    </source>
</reference>
<comment type="caution">
    <text evidence="1">The sequence shown here is derived from an EMBL/GenBank/DDBJ whole genome shotgun (WGS) entry which is preliminary data.</text>
</comment>
<dbReference type="EMBL" id="JACHND010000001">
    <property type="protein sequence ID" value="MBB4702942.1"/>
    <property type="molecule type" value="Genomic_DNA"/>
</dbReference>
<protein>
    <submittedName>
        <fullName evidence="1">Uncharacterized protein</fullName>
    </submittedName>
</protein>
<dbReference type="RefSeq" id="WP_184883053.1">
    <property type="nucleotide sequence ID" value="NZ_BOOV01000005.1"/>
</dbReference>
<name>A0A7W7D9W3_9ACTN</name>
<proteinExistence type="predicted"/>
<sequence>MSFGHITVVPETTCDVAGAYAIASTRYWTFAGVESRHNVEILIDGYTAATLGVWPQGDDSFPESWVHIPNDGRSHEVQYVDRGLLGTPEGSTVPVELASNCPGVLKARVLGQTQNSQSRETFVDVEITRGNTASSPYTCRLVVDGKPAGADIVVNSGETLTRRITIPGDGSKHLIKAELWAGYWASEVPFLWYVVQAMSPGGGGGIPPTGPASQFVPGETVYVQSNTLSTPLATDGSEWVLVEISPRGTTDQWEPAGVEGGLISPDDDGAWYVSIETNAQDFPVGSQWAIRVRRFRNYQESLAKLAYFDMVAGPVPPVPGTYEPPVITGPVNHNQPGSSWMDLWGTGWPGSVMHFDVEHVTEWGTTYYLPLAVSTGPTGQWHTRVYDKQQDPEHDYKVISYRARSSLNGQTSEWSEPREVTWHRPLR</sequence>
<accession>A0A7W7D9W3</accession>
<dbReference type="AlphaFoldDB" id="A0A7W7D9W3"/>
<gene>
    <name evidence="1" type="ORF">BJ982_004486</name>
</gene>
<evidence type="ECO:0000313" key="1">
    <source>
        <dbReference type="EMBL" id="MBB4702942.1"/>
    </source>
</evidence>
<evidence type="ECO:0000313" key="2">
    <source>
        <dbReference type="Proteomes" id="UP000542210"/>
    </source>
</evidence>
<organism evidence="1 2">
    <name type="scientific">Sphaerisporangium siamense</name>
    <dbReference type="NCBI Taxonomy" id="795645"/>
    <lineage>
        <taxon>Bacteria</taxon>
        <taxon>Bacillati</taxon>
        <taxon>Actinomycetota</taxon>
        <taxon>Actinomycetes</taxon>
        <taxon>Streptosporangiales</taxon>
        <taxon>Streptosporangiaceae</taxon>
        <taxon>Sphaerisporangium</taxon>
    </lineage>
</organism>